<comment type="caution">
    <text evidence="6">The sequence shown here is derived from an EMBL/GenBank/DDBJ whole genome shotgun (WGS) entry which is preliminary data.</text>
</comment>
<dbReference type="PANTHER" id="PTHR30055:SF234">
    <property type="entry name" value="HTH-TYPE TRANSCRIPTIONAL REGULATOR BETI"/>
    <property type="match status" value="1"/>
</dbReference>
<dbReference type="PROSITE" id="PS50977">
    <property type="entry name" value="HTH_TETR_2"/>
    <property type="match status" value="1"/>
</dbReference>
<keyword evidence="7" id="KW-1185">Reference proteome</keyword>
<dbReference type="InterPro" id="IPR001647">
    <property type="entry name" value="HTH_TetR"/>
</dbReference>
<keyword evidence="1" id="KW-0805">Transcription regulation</keyword>
<evidence type="ECO:0000313" key="6">
    <source>
        <dbReference type="EMBL" id="MFB9451768.1"/>
    </source>
</evidence>
<proteinExistence type="predicted"/>
<evidence type="ECO:0000259" key="5">
    <source>
        <dbReference type="PROSITE" id="PS50977"/>
    </source>
</evidence>
<evidence type="ECO:0000256" key="2">
    <source>
        <dbReference type="ARBA" id="ARBA00023125"/>
    </source>
</evidence>
<dbReference type="SUPFAM" id="SSF46689">
    <property type="entry name" value="Homeodomain-like"/>
    <property type="match status" value="1"/>
</dbReference>
<organism evidence="6 7">
    <name type="scientific">Dactylosporangium vinaceum</name>
    <dbReference type="NCBI Taxonomy" id="53362"/>
    <lineage>
        <taxon>Bacteria</taxon>
        <taxon>Bacillati</taxon>
        <taxon>Actinomycetota</taxon>
        <taxon>Actinomycetes</taxon>
        <taxon>Micromonosporales</taxon>
        <taxon>Micromonosporaceae</taxon>
        <taxon>Dactylosporangium</taxon>
    </lineage>
</organism>
<name>A0ABV5MSD7_9ACTN</name>
<protein>
    <submittedName>
        <fullName evidence="6">TetR/AcrR family transcriptional regulator</fullName>
    </submittedName>
</protein>
<keyword evidence="2 4" id="KW-0238">DNA-binding</keyword>
<accession>A0ABV5MSD7</accession>
<feature type="domain" description="HTH tetR-type" evidence="5">
    <location>
        <begin position="17"/>
        <end position="77"/>
    </location>
</feature>
<evidence type="ECO:0000313" key="7">
    <source>
        <dbReference type="Proteomes" id="UP001589608"/>
    </source>
</evidence>
<dbReference type="PANTHER" id="PTHR30055">
    <property type="entry name" value="HTH-TYPE TRANSCRIPTIONAL REGULATOR RUTR"/>
    <property type="match status" value="1"/>
</dbReference>
<dbReference type="RefSeq" id="WP_223104019.1">
    <property type="nucleotide sequence ID" value="NZ_CP061913.1"/>
</dbReference>
<dbReference type="EMBL" id="JBHMCA010000090">
    <property type="protein sequence ID" value="MFB9451768.1"/>
    <property type="molecule type" value="Genomic_DNA"/>
</dbReference>
<keyword evidence="3" id="KW-0804">Transcription</keyword>
<dbReference type="Proteomes" id="UP001589608">
    <property type="component" value="Unassembled WGS sequence"/>
</dbReference>
<sequence length="212" mass="23322">MSSQRSYDNSRRAELARLTRRRILDATRDLVIRHGPAAVTMRVVATHAAVSVETVQKAFRTKAVLLKEAYDVTLAGDDEPIAMIDRPEIQAVLAATTPREKLARYATFARVVGERTGPLLSRLLAGSHSGDPDLADFRDTVNRERLLGVTGIVGHLAGVGGLRAGLPPERARDITWALISPELYELFVIDRGWTSEQYEQWLAQALVDALAP</sequence>
<evidence type="ECO:0000256" key="1">
    <source>
        <dbReference type="ARBA" id="ARBA00023015"/>
    </source>
</evidence>
<dbReference type="Pfam" id="PF00440">
    <property type="entry name" value="TetR_N"/>
    <property type="match status" value="1"/>
</dbReference>
<gene>
    <name evidence="6" type="ORF">ACFFTR_52655</name>
</gene>
<feature type="DNA-binding region" description="H-T-H motif" evidence="4">
    <location>
        <begin position="40"/>
        <end position="59"/>
    </location>
</feature>
<dbReference type="SUPFAM" id="SSF48498">
    <property type="entry name" value="Tetracyclin repressor-like, C-terminal domain"/>
    <property type="match status" value="1"/>
</dbReference>
<dbReference type="Gene3D" id="1.10.10.60">
    <property type="entry name" value="Homeodomain-like"/>
    <property type="match status" value="1"/>
</dbReference>
<evidence type="ECO:0000256" key="4">
    <source>
        <dbReference type="PROSITE-ProRule" id="PRU00335"/>
    </source>
</evidence>
<dbReference type="Gene3D" id="1.10.357.10">
    <property type="entry name" value="Tetracycline Repressor, domain 2"/>
    <property type="match status" value="1"/>
</dbReference>
<dbReference type="InterPro" id="IPR050109">
    <property type="entry name" value="HTH-type_TetR-like_transc_reg"/>
</dbReference>
<dbReference type="InterPro" id="IPR009057">
    <property type="entry name" value="Homeodomain-like_sf"/>
</dbReference>
<dbReference type="InterPro" id="IPR036271">
    <property type="entry name" value="Tet_transcr_reg_TetR-rel_C_sf"/>
</dbReference>
<evidence type="ECO:0000256" key="3">
    <source>
        <dbReference type="ARBA" id="ARBA00023163"/>
    </source>
</evidence>
<reference evidence="6 7" key="1">
    <citation type="submission" date="2024-09" db="EMBL/GenBank/DDBJ databases">
        <authorList>
            <person name="Sun Q."/>
            <person name="Mori K."/>
        </authorList>
    </citation>
    <scope>NUCLEOTIDE SEQUENCE [LARGE SCALE GENOMIC DNA]</scope>
    <source>
        <strain evidence="6 7">JCM 3307</strain>
    </source>
</reference>